<dbReference type="Pfam" id="PF01381">
    <property type="entry name" value="HTH_3"/>
    <property type="match status" value="1"/>
</dbReference>
<dbReference type="Gene3D" id="1.10.260.40">
    <property type="entry name" value="lambda repressor-like DNA-binding domains"/>
    <property type="match status" value="1"/>
</dbReference>
<dbReference type="EMBL" id="LAZR01003599">
    <property type="protein sequence ID" value="KKN16599.1"/>
    <property type="molecule type" value="Genomic_DNA"/>
</dbReference>
<dbReference type="InterPro" id="IPR001387">
    <property type="entry name" value="Cro/C1-type_HTH"/>
</dbReference>
<feature type="domain" description="HTH cro/C1-type" evidence="1">
    <location>
        <begin position="16"/>
        <end position="69"/>
    </location>
</feature>
<dbReference type="CDD" id="cd00093">
    <property type="entry name" value="HTH_XRE"/>
    <property type="match status" value="1"/>
</dbReference>
<dbReference type="InterPro" id="IPR010982">
    <property type="entry name" value="Lambda_DNA-bd_dom_sf"/>
</dbReference>
<dbReference type="AlphaFoldDB" id="A0A0F9NF56"/>
<reference evidence="2" key="1">
    <citation type="journal article" date="2015" name="Nature">
        <title>Complex archaea that bridge the gap between prokaryotes and eukaryotes.</title>
        <authorList>
            <person name="Spang A."/>
            <person name="Saw J.H."/>
            <person name="Jorgensen S.L."/>
            <person name="Zaremba-Niedzwiedzka K."/>
            <person name="Martijn J."/>
            <person name="Lind A.E."/>
            <person name="van Eijk R."/>
            <person name="Schleper C."/>
            <person name="Guy L."/>
            <person name="Ettema T.J."/>
        </authorList>
    </citation>
    <scope>NUCLEOTIDE SEQUENCE</scope>
</reference>
<dbReference type="GO" id="GO:0003677">
    <property type="term" value="F:DNA binding"/>
    <property type="evidence" value="ECO:0007669"/>
    <property type="project" value="InterPro"/>
</dbReference>
<sequence>MEGNGKPKLLFGAAARDLRELLMLTQQAMAQRLGITRGHIHKIEHDEARPSLDLFDRWREAFGGEFDLYMEAYVTMYWCKDTRPAPDTCRERMS</sequence>
<comment type="caution">
    <text evidence="2">The sequence shown here is derived from an EMBL/GenBank/DDBJ whole genome shotgun (WGS) entry which is preliminary data.</text>
</comment>
<proteinExistence type="predicted"/>
<gene>
    <name evidence="2" type="ORF">LCGC14_0974390</name>
</gene>
<accession>A0A0F9NF56</accession>
<protein>
    <recommendedName>
        <fullName evidence="1">HTH cro/C1-type domain-containing protein</fullName>
    </recommendedName>
</protein>
<name>A0A0F9NF56_9ZZZZ</name>
<evidence type="ECO:0000259" key="1">
    <source>
        <dbReference type="PROSITE" id="PS50943"/>
    </source>
</evidence>
<dbReference type="SUPFAM" id="SSF47413">
    <property type="entry name" value="lambda repressor-like DNA-binding domains"/>
    <property type="match status" value="1"/>
</dbReference>
<evidence type="ECO:0000313" key="2">
    <source>
        <dbReference type="EMBL" id="KKN16599.1"/>
    </source>
</evidence>
<dbReference type="SMART" id="SM00530">
    <property type="entry name" value="HTH_XRE"/>
    <property type="match status" value="1"/>
</dbReference>
<organism evidence="2">
    <name type="scientific">marine sediment metagenome</name>
    <dbReference type="NCBI Taxonomy" id="412755"/>
    <lineage>
        <taxon>unclassified sequences</taxon>
        <taxon>metagenomes</taxon>
        <taxon>ecological metagenomes</taxon>
    </lineage>
</organism>
<dbReference type="PROSITE" id="PS50943">
    <property type="entry name" value="HTH_CROC1"/>
    <property type="match status" value="1"/>
</dbReference>